<sequence>MNAFNNLSFRTKLILPMALLALLLLGNALLGIGMTHSLSDGTSRLGKVYLPAVNSLIQADRDLYQALVAEQSLRMLPGGSSERAALLKAHDENIGQARDRVMRFAELITDNEAKRLADSFQQRLDRWEEISQSVIRQASAGIATGRGAEEFESARELIDQLTEWTEVAANSEVEQAIGLSKTGSNLQLVGFAVGLVICILLIWLFPRLITRPLQQVLARIDDISNGDGDLTARLPVNSRDELGQLAGGLNEFLARLQGIIGRAKSTSTQVAVSAEQLNGITATTTRNINDQHAAIDQVAAAVNEMSASVQEVARGAGDAAQHARQADQDALHGREVVGRTITGIRQLADDVDRATDALRTVEQDSESIGLVLDVIRNVAEQTNLLALNAAIEAARAGEHGRGFAVVADEVRTLASRTQQSTEEIQRSIEKLRGGSRSAVEVMEASQARARASVEQAADAEQALAAITAAVASISEMSTHIAAASEQQSSVTEEINRNVHHISDLSTNSADGARETSDASGALSRLASELQREVGRFRT</sequence>
<dbReference type="PROSITE" id="PS50885">
    <property type="entry name" value="HAMP"/>
    <property type="match status" value="1"/>
</dbReference>
<dbReference type="GO" id="GO:0016020">
    <property type="term" value="C:membrane"/>
    <property type="evidence" value="ECO:0007669"/>
    <property type="project" value="UniProtKB-SubCell"/>
</dbReference>
<comment type="caution">
    <text evidence="12">The sequence shown here is derived from an EMBL/GenBank/DDBJ whole genome shotgun (WGS) entry which is preliminary data.</text>
</comment>
<feature type="domain" description="Methyl-accepting transducer" evidence="10">
    <location>
        <begin position="266"/>
        <end position="502"/>
    </location>
</feature>
<dbReference type="PANTHER" id="PTHR32089:SF119">
    <property type="entry name" value="METHYL-ACCEPTING CHEMOTAXIS PROTEIN CTPL"/>
    <property type="match status" value="1"/>
</dbReference>
<feature type="transmembrane region" description="Helical" evidence="9">
    <location>
        <begin position="186"/>
        <end position="205"/>
    </location>
</feature>
<evidence type="ECO:0000256" key="1">
    <source>
        <dbReference type="ARBA" id="ARBA00004141"/>
    </source>
</evidence>
<gene>
    <name evidence="12" type="ORF">GCM10011348_00400</name>
</gene>
<dbReference type="Proteomes" id="UP000599578">
    <property type="component" value="Unassembled WGS sequence"/>
</dbReference>
<evidence type="ECO:0000256" key="5">
    <source>
        <dbReference type="ARBA" id="ARBA00023224"/>
    </source>
</evidence>
<dbReference type="GO" id="GO:0007165">
    <property type="term" value="P:signal transduction"/>
    <property type="evidence" value="ECO:0007669"/>
    <property type="project" value="UniProtKB-KW"/>
</dbReference>
<dbReference type="CDD" id="cd11386">
    <property type="entry name" value="MCP_signal"/>
    <property type="match status" value="1"/>
</dbReference>
<feature type="region of interest" description="Disordered" evidence="8">
    <location>
        <begin position="501"/>
        <end position="523"/>
    </location>
</feature>
<reference evidence="12 13" key="1">
    <citation type="journal article" date="2014" name="Int. J. Syst. Evol. Microbiol.">
        <title>Complete genome sequence of Corynebacterium casei LMG S-19264T (=DSM 44701T), isolated from a smear-ripened cheese.</title>
        <authorList>
            <consortium name="US DOE Joint Genome Institute (JGI-PGF)"/>
            <person name="Walter F."/>
            <person name="Albersmeier A."/>
            <person name="Kalinowski J."/>
            <person name="Ruckert C."/>
        </authorList>
    </citation>
    <scope>NUCLEOTIDE SEQUENCE [LARGE SCALE GENOMIC DNA]</scope>
    <source>
        <strain evidence="12 13">CGMCC 1.7286</strain>
    </source>
</reference>
<dbReference type="AlphaFoldDB" id="A0A917Z5A1"/>
<keyword evidence="4 9" id="KW-0472">Membrane</keyword>
<evidence type="ECO:0000313" key="12">
    <source>
        <dbReference type="EMBL" id="GGO75489.1"/>
    </source>
</evidence>
<evidence type="ECO:0000256" key="2">
    <source>
        <dbReference type="ARBA" id="ARBA00022692"/>
    </source>
</evidence>
<evidence type="ECO:0000256" key="8">
    <source>
        <dbReference type="SAM" id="MobiDB-lite"/>
    </source>
</evidence>
<accession>A0A917Z5A1</accession>
<evidence type="ECO:0000259" key="10">
    <source>
        <dbReference type="PROSITE" id="PS50111"/>
    </source>
</evidence>
<keyword evidence="2 9" id="KW-0812">Transmembrane</keyword>
<evidence type="ECO:0000256" key="7">
    <source>
        <dbReference type="PROSITE-ProRule" id="PRU00284"/>
    </source>
</evidence>
<feature type="domain" description="HAMP" evidence="11">
    <location>
        <begin position="207"/>
        <end position="261"/>
    </location>
</feature>
<name>A0A917Z5A1_9GAMM</name>
<dbReference type="SUPFAM" id="SSF58104">
    <property type="entry name" value="Methyl-accepting chemotaxis protein (MCP) signaling domain"/>
    <property type="match status" value="1"/>
</dbReference>
<dbReference type="CDD" id="cd06225">
    <property type="entry name" value="HAMP"/>
    <property type="match status" value="1"/>
</dbReference>
<dbReference type="SMART" id="SM00283">
    <property type="entry name" value="MA"/>
    <property type="match status" value="1"/>
</dbReference>
<evidence type="ECO:0000259" key="11">
    <source>
        <dbReference type="PROSITE" id="PS50885"/>
    </source>
</evidence>
<evidence type="ECO:0000256" key="9">
    <source>
        <dbReference type="SAM" id="Phobius"/>
    </source>
</evidence>
<keyword evidence="13" id="KW-1185">Reference proteome</keyword>
<dbReference type="GO" id="GO:0006935">
    <property type="term" value="P:chemotaxis"/>
    <property type="evidence" value="ECO:0007669"/>
    <property type="project" value="InterPro"/>
</dbReference>
<comment type="subcellular location">
    <subcellularLocation>
        <location evidence="1">Membrane</location>
        <topology evidence="1">Multi-pass membrane protein</topology>
    </subcellularLocation>
</comment>
<organism evidence="12 13">
    <name type="scientific">Marinobacterium nitratireducens</name>
    <dbReference type="NCBI Taxonomy" id="518897"/>
    <lineage>
        <taxon>Bacteria</taxon>
        <taxon>Pseudomonadati</taxon>
        <taxon>Pseudomonadota</taxon>
        <taxon>Gammaproteobacteria</taxon>
        <taxon>Oceanospirillales</taxon>
        <taxon>Oceanospirillaceae</taxon>
        <taxon>Marinobacterium</taxon>
    </lineage>
</organism>
<dbReference type="RefSeq" id="WP_188857219.1">
    <property type="nucleotide sequence ID" value="NZ_BMLT01000001.1"/>
</dbReference>
<dbReference type="FunFam" id="1.10.287.950:FF:000001">
    <property type="entry name" value="Methyl-accepting chemotaxis sensory transducer"/>
    <property type="match status" value="1"/>
</dbReference>
<keyword evidence="3 9" id="KW-1133">Transmembrane helix</keyword>
<dbReference type="Pfam" id="PF12729">
    <property type="entry name" value="4HB_MCP_1"/>
    <property type="match status" value="1"/>
</dbReference>
<dbReference type="InterPro" id="IPR004089">
    <property type="entry name" value="MCPsignal_dom"/>
</dbReference>
<dbReference type="PANTHER" id="PTHR32089">
    <property type="entry name" value="METHYL-ACCEPTING CHEMOTAXIS PROTEIN MCPB"/>
    <property type="match status" value="1"/>
</dbReference>
<dbReference type="GO" id="GO:0004888">
    <property type="term" value="F:transmembrane signaling receptor activity"/>
    <property type="evidence" value="ECO:0007669"/>
    <property type="project" value="InterPro"/>
</dbReference>
<dbReference type="EMBL" id="BMLT01000001">
    <property type="protein sequence ID" value="GGO75489.1"/>
    <property type="molecule type" value="Genomic_DNA"/>
</dbReference>
<dbReference type="Pfam" id="PF00672">
    <property type="entry name" value="HAMP"/>
    <property type="match status" value="1"/>
</dbReference>
<comment type="similarity">
    <text evidence="6">Belongs to the methyl-accepting chemotaxis (MCP) protein family.</text>
</comment>
<dbReference type="InterPro" id="IPR003660">
    <property type="entry name" value="HAMP_dom"/>
</dbReference>
<protein>
    <submittedName>
        <fullName evidence="12">Chemotaxis transducer</fullName>
    </submittedName>
</protein>
<evidence type="ECO:0000256" key="3">
    <source>
        <dbReference type="ARBA" id="ARBA00022989"/>
    </source>
</evidence>
<dbReference type="PRINTS" id="PR00260">
    <property type="entry name" value="CHEMTRNSDUCR"/>
</dbReference>
<evidence type="ECO:0000256" key="6">
    <source>
        <dbReference type="ARBA" id="ARBA00029447"/>
    </source>
</evidence>
<keyword evidence="5 7" id="KW-0807">Transducer</keyword>
<dbReference type="Pfam" id="PF00015">
    <property type="entry name" value="MCPsignal"/>
    <property type="match status" value="1"/>
</dbReference>
<dbReference type="SMART" id="SM00304">
    <property type="entry name" value="HAMP"/>
    <property type="match status" value="2"/>
</dbReference>
<proteinExistence type="inferred from homology"/>
<dbReference type="InterPro" id="IPR024478">
    <property type="entry name" value="HlyB_4HB_MCP"/>
</dbReference>
<evidence type="ECO:0000256" key="4">
    <source>
        <dbReference type="ARBA" id="ARBA00023136"/>
    </source>
</evidence>
<dbReference type="Gene3D" id="1.10.287.950">
    <property type="entry name" value="Methyl-accepting chemotaxis protein"/>
    <property type="match status" value="1"/>
</dbReference>
<dbReference type="PROSITE" id="PS50111">
    <property type="entry name" value="CHEMOTAXIS_TRANSDUC_2"/>
    <property type="match status" value="1"/>
</dbReference>
<evidence type="ECO:0000313" key="13">
    <source>
        <dbReference type="Proteomes" id="UP000599578"/>
    </source>
</evidence>
<dbReference type="InterPro" id="IPR004090">
    <property type="entry name" value="Chemotax_Me-accpt_rcpt"/>
</dbReference>